<dbReference type="Proteomes" id="UP000182227">
    <property type="component" value="Unassembled WGS sequence"/>
</dbReference>
<dbReference type="EMBL" id="CTEF01000001">
    <property type="protein sequence ID" value="CQD03069.1"/>
    <property type="molecule type" value="Genomic_DNA"/>
</dbReference>
<gene>
    <name evidence="1" type="ORF">BN970_00359</name>
</gene>
<reference evidence="1 2" key="1">
    <citation type="submission" date="2015-03" db="EMBL/GenBank/DDBJ databases">
        <authorList>
            <person name="Murphy D."/>
        </authorList>
    </citation>
    <scope>NUCLEOTIDE SEQUENCE [LARGE SCALE GENOMIC DNA]</scope>
    <source>
        <strain evidence="1 2">D16</strain>
    </source>
</reference>
<accession>A0A0U1CYY3</accession>
<proteinExistence type="predicted"/>
<sequence>MRSAKDTKSFQEACWVYRDAINDEYAGPRLHATIRAGKSFAPSEFWISYPKAKADFLAGYEAETAAIHAHDPDGARKACTERADKMAQIMVAELTRRGVFGDLRSP</sequence>
<name>A0A0U1CYY3_9MYCO</name>
<dbReference type="AlphaFoldDB" id="A0A0U1CYY3"/>
<protein>
    <submittedName>
        <fullName evidence="1">HTH-type transcriptional regulator</fullName>
    </submittedName>
</protein>
<evidence type="ECO:0000313" key="1">
    <source>
        <dbReference type="EMBL" id="CQD03069.1"/>
    </source>
</evidence>
<organism evidence="1 2">
    <name type="scientific">Mycolicibacterium conceptionense</name>
    <dbReference type="NCBI Taxonomy" id="451644"/>
    <lineage>
        <taxon>Bacteria</taxon>
        <taxon>Bacillati</taxon>
        <taxon>Actinomycetota</taxon>
        <taxon>Actinomycetes</taxon>
        <taxon>Mycobacteriales</taxon>
        <taxon>Mycobacteriaceae</taxon>
        <taxon>Mycolicibacterium</taxon>
    </lineage>
</organism>
<evidence type="ECO:0000313" key="2">
    <source>
        <dbReference type="Proteomes" id="UP000182227"/>
    </source>
</evidence>